<organism evidence="5 6">
    <name type="scientific">Stachybotrys chartarum (strain CBS 109288 / IBT 7711)</name>
    <name type="common">Toxic black mold</name>
    <name type="synonym">Stilbospora chartarum</name>
    <dbReference type="NCBI Taxonomy" id="1280523"/>
    <lineage>
        <taxon>Eukaryota</taxon>
        <taxon>Fungi</taxon>
        <taxon>Dikarya</taxon>
        <taxon>Ascomycota</taxon>
        <taxon>Pezizomycotina</taxon>
        <taxon>Sordariomycetes</taxon>
        <taxon>Hypocreomycetidae</taxon>
        <taxon>Hypocreales</taxon>
        <taxon>Stachybotryaceae</taxon>
        <taxon>Stachybotrys</taxon>
    </lineage>
</organism>
<name>A0A084AMV9_STACB</name>
<feature type="domain" description="Zn(2)-C6 fungal-type" evidence="4">
    <location>
        <begin position="30"/>
        <end position="61"/>
    </location>
</feature>
<evidence type="ECO:0000256" key="1">
    <source>
        <dbReference type="ARBA" id="ARBA00004123"/>
    </source>
</evidence>
<feature type="coiled-coil region" evidence="3">
    <location>
        <begin position="358"/>
        <end position="385"/>
    </location>
</feature>
<evidence type="ECO:0000259" key="4">
    <source>
        <dbReference type="Pfam" id="PF00172"/>
    </source>
</evidence>
<dbReference type="InterPro" id="IPR001138">
    <property type="entry name" value="Zn2Cys6_DnaBD"/>
</dbReference>
<dbReference type="AlphaFoldDB" id="A0A084AMV9"/>
<dbReference type="HOGENOM" id="CLU_015493_0_2_1"/>
<dbReference type="EMBL" id="KL648650">
    <property type="protein sequence ID" value="KEY66638.1"/>
    <property type="molecule type" value="Genomic_DNA"/>
</dbReference>
<keyword evidence="3" id="KW-0175">Coiled coil</keyword>
<dbReference type="GO" id="GO:0008270">
    <property type="term" value="F:zinc ion binding"/>
    <property type="evidence" value="ECO:0007669"/>
    <property type="project" value="InterPro"/>
</dbReference>
<dbReference type="InterPro" id="IPR036864">
    <property type="entry name" value="Zn2-C6_fun-type_DNA-bd_sf"/>
</dbReference>
<dbReference type="InterPro" id="IPR021858">
    <property type="entry name" value="Fun_TF"/>
</dbReference>
<dbReference type="GO" id="GO:0000981">
    <property type="term" value="F:DNA-binding transcription factor activity, RNA polymerase II-specific"/>
    <property type="evidence" value="ECO:0007669"/>
    <property type="project" value="InterPro"/>
</dbReference>
<dbReference type="GO" id="GO:0000976">
    <property type="term" value="F:transcription cis-regulatory region binding"/>
    <property type="evidence" value="ECO:0007669"/>
    <property type="project" value="TreeGrafter"/>
</dbReference>
<protein>
    <recommendedName>
        <fullName evidence="4">Zn(2)-C6 fungal-type domain-containing protein</fullName>
    </recommendedName>
</protein>
<dbReference type="GO" id="GO:0045944">
    <property type="term" value="P:positive regulation of transcription by RNA polymerase II"/>
    <property type="evidence" value="ECO:0007669"/>
    <property type="project" value="TreeGrafter"/>
</dbReference>
<sequence length="512" mass="57389">MARQNTAAGPVNVRVPFFLGDAPPWPGRLRRKIGCDRALPECYNCRRTRRECLGYNIRLQWPDRRDGRRRDGEATVYAPPSNPAELSELYGRYFLNVAYGDFDLAREAGLSAADLVVAAGSPARGLSVHPPILEQGATFLSYYERIISTMVSTLQVKNGFRTELLPMALATAGSSASALCNSIMAVSAFHQGGTQAALPFKTRAIRQLYDSLHADGAAQHQEISEIQMAASMMLCVYSVFDETEGNWHLHLDGAKNMLQRLTANGKLGIQSSFVFTWFLYHEVFGCFTQPFRKLHESFDPLQLLGGLDVDTSLIVGSLGCSIDTLVIIHGINTLRAVSLLATTPSQRAMESWQLHEERSRLETTLQTLRQQLDPQEEEAAAERRTRILATAELYRIAALLYLQRVCPQQGDDGARSIYVQQALRVLSALETATSPWPVFVVACEARDDGQRIQIMQTLDRMNRVRKIGNVGSVKDMVEGFWRQCDLAADSDPERRLKWWEMVESDRPMPWFV</sequence>
<evidence type="ECO:0000256" key="2">
    <source>
        <dbReference type="ARBA" id="ARBA00023242"/>
    </source>
</evidence>
<accession>A0A084AMV9</accession>
<dbReference type="OrthoDB" id="6730379at2759"/>
<dbReference type="GO" id="GO:0005634">
    <property type="term" value="C:nucleus"/>
    <property type="evidence" value="ECO:0007669"/>
    <property type="project" value="UniProtKB-SubCell"/>
</dbReference>
<dbReference type="Pfam" id="PF11951">
    <property type="entry name" value="Fungal_trans_2"/>
    <property type="match status" value="1"/>
</dbReference>
<dbReference type="Pfam" id="PF00172">
    <property type="entry name" value="Zn_clus"/>
    <property type="match status" value="1"/>
</dbReference>
<dbReference type="SUPFAM" id="SSF57701">
    <property type="entry name" value="Zn2/Cys6 DNA-binding domain"/>
    <property type="match status" value="1"/>
</dbReference>
<keyword evidence="2" id="KW-0539">Nucleus</keyword>
<dbReference type="CDD" id="cd00067">
    <property type="entry name" value="GAL4"/>
    <property type="match status" value="1"/>
</dbReference>
<gene>
    <name evidence="5" type="ORF">S7711_10525</name>
</gene>
<evidence type="ECO:0000256" key="3">
    <source>
        <dbReference type="SAM" id="Coils"/>
    </source>
</evidence>
<reference evidence="5 6" key="1">
    <citation type="journal article" date="2014" name="BMC Genomics">
        <title>Comparative genome sequencing reveals chemotype-specific gene clusters in the toxigenic black mold Stachybotrys.</title>
        <authorList>
            <person name="Semeiks J."/>
            <person name="Borek D."/>
            <person name="Otwinowski Z."/>
            <person name="Grishin N.V."/>
        </authorList>
    </citation>
    <scope>NUCLEOTIDE SEQUENCE [LARGE SCALE GENOMIC DNA]</scope>
    <source>
        <strain evidence="6">CBS 109288 / IBT 7711</strain>
    </source>
</reference>
<evidence type="ECO:0000313" key="5">
    <source>
        <dbReference type="EMBL" id="KEY66638.1"/>
    </source>
</evidence>
<comment type="subcellular location">
    <subcellularLocation>
        <location evidence="1">Nucleus</location>
    </subcellularLocation>
</comment>
<dbReference type="PANTHER" id="PTHR37534">
    <property type="entry name" value="TRANSCRIPTIONAL ACTIVATOR PROTEIN UGA3"/>
    <property type="match status" value="1"/>
</dbReference>
<keyword evidence="6" id="KW-1185">Reference proteome</keyword>
<proteinExistence type="predicted"/>
<dbReference type="PANTHER" id="PTHR37534:SF49">
    <property type="entry name" value="LYSINE BIOSYNTHESIS REGULATORY PROTEIN LYS14"/>
    <property type="match status" value="1"/>
</dbReference>
<evidence type="ECO:0000313" key="6">
    <source>
        <dbReference type="Proteomes" id="UP000028045"/>
    </source>
</evidence>
<dbReference type="Proteomes" id="UP000028045">
    <property type="component" value="Unassembled WGS sequence"/>
</dbReference>